<accession>A0ABN8SJE4</accession>
<organism evidence="1 2">
    <name type="scientific">Porites evermanni</name>
    <dbReference type="NCBI Taxonomy" id="104178"/>
    <lineage>
        <taxon>Eukaryota</taxon>
        <taxon>Metazoa</taxon>
        <taxon>Cnidaria</taxon>
        <taxon>Anthozoa</taxon>
        <taxon>Hexacorallia</taxon>
        <taxon>Scleractinia</taxon>
        <taxon>Fungiina</taxon>
        <taxon>Poritidae</taxon>
        <taxon>Porites</taxon>
    </lineage>
</organism>
<dbReference type="Proteomes" id="UP001159427">
    <property type="component" value="Unassembled WGS sequence"/>
</dbReference>
<dbReference type="EMBL" id="CALNXI010003003">
    <property type="protein sequence ID" value="CAH3191787.1"/>
    <property type="molecule type" value="Genomic_DNA"/>
</dbReference>
<reference evidence="1 2" key="1">
    <citation type="submission" date="2022-05" db="EMBL/GenBank/DDBJ databases">
        <authorList>
            <consortium name="Genoscope - CEA"/>
            <person name="William W."/>
        </authorList>
    </citation>
    <scope>NUCLEOTIDE SEQUENCE [LARGE SCALE GENOMIC DNA]</scope>
</reference>
<sequence>MKTVGVKAVDDTFKVAIQPLRDGTDLRENVQASLGNFREVCGVAPRSNLKQCIRLLASRLDLTSEFMALGLVMKDEYPFFKAHGSLPEMLKKALTAIEQVVQDSKALIENCDSVHER</sequence>
<protein>
    <submittedName>
        <fullName evidence="1">Uncharacterized protein</fullName>
    </submittedName>
</protein>
<comment type="caution">
    <text evidence="1">The sequence shown here is derived from an EMBL/GenBank/DDBJ whole genome shotgun (WGS) entry which is preliminary data.</text>
</comment>
<proteinExistence type="predicted"/>
<feature type="non-terminal residue" evidence="1">
    <location>
        <position position="117"/>
    </location>
</feature>
<name>A0ABN8SJE4_9CNID</name>
<gene>
    <name evidence="1" type="ORF">PEVE_00022653</name>
</gene>
<evidence type="ECO:0000313" key="1">
    <source>
        <dbReference type="EMBL" id="CAH3191787.1"/>
    </source>
</evidence>
<keyword evidence="2" id="KW-1185">Reference proteome</keyword>
<evidence type="ECO:0000313" key="2">
    <source>
        <dbReference type="Proteomes" id="UP001159427"/>
    </source>
</evidence>